<proteinExistence type="predicted"/>
<dbReference type="OrthoDB" id="2021158at2759"/>
<feature type="region of interest" description="Disordered" evidence="1">
    <location>
        <begin position="10"/>
        <end position="64"/>
    </location>
</feature>
<dbReference type="InterPro" id="IPR035925">
    <property type="entry name" value="BSD_dom_sf"/>
</dbReference>
<name>A0A6J1CHA3_MOMCH</name>
<protein>
    <submittedName>
        <fullName evidence="4">Uncharacterized protein LOC111011179</fullName>
    </submittedName>
</protein>
<dbReference type="RefSeq" id="XP_022140547.1">
    <property type="nucleotide sequence ID" value="XM_022284855.1"/>
</dbReference>
<accession>A0A6J1CHA3</accession>
<evidence type="ECO:0000259" key="2">
    <source>
        <dbReference type="PROSITE" id="PS50858"/>
    </source>
</evidence>
<sequence>MSWLARSIANTLRLEDEEDDENDVVSPIPSDPTLSPSSTPRHLHHHPRGLTQPQFHDEPLSPSRGVREDLTEFKQTLTRQLWGVASFLAPPPPGSSSPSPHRPIEDLAGPPDRKPSISGAQHDLSDPGEVLKMRSDCDAYASGDFQEEYCEDGWGDAVGITDEVLTFATNIAMHPETWIDFPIDEEEDNDDLEMSDAQKEHAFTIERLAPRLAALRFELCPCHMSDSYFWKVYFVLLHSRLNKHDAEVLSTPQVVAARSMWMQELQKQTKPEAYWCGRDTFELKDSSGVLQEHGISMAFHDTHSGSTLPWTFTSEPSTSSTSSNYETEKYLIESSETQFIDKSVIVEKPSIKNEDRSSMIGSSAKFLVQNYEDESDNDWLEEDSELGGCNAAILPLENDEDISFSDLEDDDMVLPSKLKIASKE</sequence>
<dbReference type="SMART" id="SM00751">
    <property type="entry name" value="BSD"/>
    <property type="match status" value="1"/>
</dbReference>
<keyword evidence="3" id="KW-1185">Reference proteome</keyword>
<gene>
    <name evidence="4" type="primary">LOC111011179</name>
</gene>
<dbReference type="PANTHER" id="PTHR31923">
    <property type="entry name" value="BSD DOMAIN-CONTAINING PROTEIN"/>
    <property type="match status" value="1"/>
</dbReference>
<dbReference type="GeneID" id="111011179"/>
<dbReference type="AlphaFoldDB" id="A0A6J1CHA3"/>
<organism evidence="3 4">
    <name type="scientific">Momordica charantia</name>
    <name type="common">Bitter gourd</name>
    <name type="synonym">Balsam pear</name>
    <dbReference type="NCBI Taxonomy" id="3673"/>
    <lineage>
        <taxon>Eukaryota</taxon>
        <taxon>Viridiplantae</taxon>
        <taxon>Streptophyta</taxon>
        <taxon>Embryophyta</taxon>
        <taxon>Tracheophyta</taxon>
        <taxon>Spermatophyta</taxon>
        <taxon>Magnoliopsida</taxon>
        <taxon>eudicotyledons</taxon>
        <taxon>Gunneridae</taxon>
        <taxon>Pentapetalae</taxon>
        <taxon>rosids</taxon>
        <taxon>fabids</taxon>
        <taxon>Cucurbitales</taxon>
        <taxon>Cucurbitaceae</taxon>
        <taxon>Momordiceae</taxon>
        <taxon>Momordica</taxon>
    </lineage>
</organism>
<dbReference type="PROSITE" id="PS50858">
    <property type="entry name" value="BSD"/>
    <property type="match status" value="1"/>
</dbReference>
<feature type="compositionally biased region" description="Basic and acidic residues" evidence="1">
    <location>
        <begin position="55"/>
        <end position="64"/>
    </location>
</feature>
<dbReference type="Proteomes" id="UP000504603">
    <property type="component" value="Unplaced"/>
</dbReference>
<evidence type="ECO:0000256" key="1">
    <source>
        <dbReference type="SAM" id="MobiDB-lite"/>
    </source>
</evidence>
<dbReference type="KEGG" id="mcha:111011179"/>
<dbReference type="PANTHER" id="PTHR31923:SF27">
    <property type="entry name" value="BSD DOMAIN-CONTAINING PROTEIN"/>
    <property type="match status" value="1"/>
</dbReference>
<feature type="compositionally biased region" description="Low complexity" evidence="1">
    <location>
        <begin position="26"/>
        <end position="40"/>
    </location>
</feature>
<dbReference type="Gene3D" id="1.10.3970.10">
    <property type="entry name" value="BSD domain"/>
    <property type="match status" value="1"/>
</dbReference>
<dbReference type="SUPFAM" id="SSF140383">
    <property type="entry name" value="BSD domain-like"/>
    <property type="match status" value="1"/>
</dbReference>
<reference evidence="4" key="1">
    <citation type="submission" date="2025-08" db="UniProtKB">
        <authorList>
            <consortium name="RefSeq"/>
        </authorList>
    </citation>
    <scope>IDENTIFICATION</scope>
    <source>
        <strain evidence="4">OHB3-1</strain>
    </source>
</reference>
<evidence type="ECO:0000313" key="4">
    <source>
        <dbReference type="RefSeq" id="XP_022140547.1"/>
    </source>
</evidence>
<feature type="domain" description="BSD" evidence="2">
    <location>
        <begin position="189"/>
        <end position="241"/>
    </location>
</feature>
<dbReference type="Pfam" id="PF03909">
    <property type="entry name" value="BSD"/>
    <property type="match status" value="1"/>
</dbReference>
<dbReference type="InterPro" id="IPR005607">
    <property type="entry name" value="BSD_dom"/>
</dbReference>
<feature type="region of interest" description="Disordered" evidence="1">
    <location>
        <begin position="86"/>
        <end position="128"/>
    </location>
</feature>
<evidence type="ECO:0000313" key="3">
    <source>
        <dbReference type="Proteomes" id="UP000504603"/>
    </source>
</evidence>